<proteinExistence type="predicted"/>
<protein>
    <submittedName>
        <fullName evidence="2">Uncharacterized protein</fullName>
    </submittedName>
</protein>
<dbReference type="Proteomes" id="UP001178507">
    <property type="component" value="Unassembled WGS sequence"/>
</dbReference>
<sequence>MQRAAAQVTLLLLHASPDDVRSELLHTKIFALLLGDQYRSHAGKLFEFLNGAFVQSFHNTISSCHLDFLLGALRRAQAYYLVFGKLEDRQALENAIFEVRVILSTGEEQTLLEWQMTDLLGRKAEMKAKLWFYGLSELCRNMVKNFHRWAESSYDACKQPGVAFQDAYISTADGDIKQLRKDPRHGCYVQVSHQIVFRPSDVSRRRLASMLLASFSGGDGLERLLAQSALALSGMRQPDVMNVFFGAGMEGKSLILVDLMAACWGSGFGNPPGTMLQVEREFQQQGLKYLHCAMLTFDECRRDQGIVEDVVKLFIGNGILPLRRNHEAETKDGSYAYCGKNWCMNLGDVPAIPTALERSHSRRFRGVFMRASMTTQVESVDVASKKFLADEDAKGFMSSGDAVWPFFQDFLFKYMRQSGPRQWYRVLDYVKPGSQTEKDTAWLLQKMARVTTAAHPDAPGDAPAPLGAGLEERAESRAVRIVQETHAALTSSALTAHSVNRCSHVQANPGGDGSKSSKHRSRAEFLQDAIAEFPYLLRRAPEDRRGSVKFLRRPVDVGKMMAVLEEAGCCVSDCDMAGVFGTWKDWTWPSEPTGERAGDEVNECEEHGFADGPHWDFMFRVDVESFEKYVAEGKDSRPQQVAEYMRLISSHVERDECGMFMRHRGVQKVVAGQPLGRYYFPALSPPNLSRAALFPAGSYEFDQPTAVVHFMLERAEELGVCACLLEKYKTHKAQWREAVQRYFDLPSLADAKTLLQKATFGFAQPLDGKDALGVLPILEGLAYESFTLRKALCQQNAAVLEAAVAAGKRRPETSTMAMLLFDDEAKVTRDFCNCLQAFKWLPAAPVYDAVAAAPLAGGEAISAIVESFAAQSNVRMEVTELRMAGRQPQAGTLSQVLESLQNDGAERLEDCMVVAGAQKCLAFSLANIFRAEDETLAASFGCGDGPLSFRQCMELHPGLSLEPVSVASAAAGDGSHYIVHETRPGGRVHSDSVMQAVEIDAATFWRSVAALPRAHVFEAKLLSASLSLRKRKLANPLLDMLSGAEAPDVAERVLGTVAEKVRAEVSAEIKRLDELAQAQWNTVQALYEQDQILAPLQQPRHSESLLRDSADLIRRWVSPDEDSQVFLQKQNDVDLVLLLTGEGPQYVLKQQTSHCKRLNQNVYYDSTAAAMLLGLVLKHQGRVQASFQDLVSAFIAKGSPCAFLGLRRQSTQQQLLDEIFSSDAVQTLRGQLLAEATQHGEWQVLSHDATFKSLFSIIGQVPMSQKPNEAHALHSILGKLGALPGLSAQASEGLACFERACKAILPPEARSTTEWIFSDSPAAIDHVRELFPNLQGMAEDGLHLGLRVEACFGEKRTALSRGIIALQRKFMVPASGRIHRGELPAAGEEGKWPAKADNMKARGREWNAYVQEPYASHQDYIDDLASLTVRFATDMGRKDSKGRTVFQILQSGAAYQHYAYLLNGSRATAALSLQDRQMLSWGTTANEAVHFQFNRSQQTVTQQHVDSSTLKLEAFCLGKMLAHNSASYHPTVAQRSQAELISSMLGYIMSGEFAGAAGVAMAPVTSRQELRRPVHFLDKAKVARMRAFATTRKSAWVKEAARREEMARKRGCERAQQKVKRAVFTKQKQRKLRQRRKPAQTQEVSLRGLHVQWPFSQLLLAGYKTQEVRGYALGHLNIAHANEEMWLVETRGGASTASYSACIPEGFHVPPRPKGAQIVGTIRFSEAVKLTDGISFAAARAAHCVRQGSKFDWCGTPVFAWKVAAVRSLAYTVKL</sequence>
<dbReference type="EMBL" id="CAUJNA010000002">
    <property type="protein sequence ID" value="CAJ1370135.1"/>
    <property type="molecule type" value="Genomic_DNA"/>
</dbReference>
<organism evidence="2 3">
    <name type="scientific">Effrenium voratum</name>
    <dbReference type="NCBI Taxonomy" id="2562239"/>
    <lineage>
        <taxon>Eukaryota</taxon>
        <taxon>Sar</taxon>
        <taxon>Alveolata</taxon>
        <taxon>Dinophyceae</taxon>
        <taxon>Suessiales</taxon>
        <taxon>Symbiodiniaceae</taxon>
        <taxon>Effrenium</taxon>
    </lineage>
</organism>
<reference evidence="2" key="1">
    <citation type="submission" date="2023-08" db="EMBL/GenBank/DDBJ databases">
        <authorList>
            <person name="Chen Y."/>
            <person name="Shah S."/>
            <person name="Dougan E. K."/>
            <person name="Thang M."/>
            <person name="Chan C."/>
        </authorList>
    </citation>
    <scope>NUCLEOTIDE SEQUENCE</scope>
</reference>
<comment type="caution">
    <text evidence="2">The sequence shown here is derived from an EMBL/GenBank/DDBJ whole genome shotgun (WGS) entry which is preliminary data.</text>
</comment>
<gene>
    <name evidence="2" type="ORF">EVOR1521_LOCUS776</name>
</gene>
<evidence type="ECO:0000313" key="2">
    <source>
        <dbReference type="EMBL" id="CAJ1370135.1"/>
    </source>
</evidence>
<feature type="region of interest" description="Disordered" evidence="1">
    <location>
        <begin position="1624"/>
        <end position="1643"/>
    </location>
</feature>
<keyword evidence="3" id="KW-1185">Reference proteome</keyword>
<evidence type="ECO:0000313" key="3">
    <source>
        <dbReference type="Proteomes" id="UP001178507"/>
    </source>
</evidence>
<feature type="compositionally biased region" description="Basic residues" evidence="1">
    <location>
        <begin position="1624"/>
        <end position="1638"/>
    </location>
</feature>
<accession>A0AA36HKA5</accession>
<name>A0AA36HKA5_9DINO</name>
<evidence type="ECO:0000256" key="1">
    <source>
        <dbReference type="SAM" id="MobiDB-lite"/>
    </source>
</evidence>